<keyword evidence="3" id="KW-0472">Membrane</keyword>
<keyword evidence="1 2" id="KW-0807">Transducer</keyword>
<keyword evidence="3" id="KW-0812">Transmembrane</keyword>
<accession>A0A2R5EX45</accession>
<gene>
    <name evidence="5" type="ORF">PAT3040_02516</name>
</gene>
<dbReference type="SUPFAM" id="SSF58104">
    <property type="entry name" value="Methyl-accepting chemotaxis protein (MCP) signaling domain"/>
    <property type="match status" value="1"/>
</dbReference>
<reference evidence="5 6" key="1">
    <citation type="submission" date="2017-08" db="EMBL/GenBank/DDBJ databases">
        <title>Substantial Increase in Enzyme Production by Combined Drug-Resistance Mutations in Paenibacillus agaridevorans.</title>
        <authorList>
            <person name="Tanaka Y."/>
            <person name="Funane K."/>
            <person name="Hosaka T."/>
            <person name="Shiwa Y."/>
            <person name="Fujita N."/>
            <person name="Miyazaki T."/>
            <person name="Yoshikawa H."/>
            <person name="Murakami K."/>
            <person name="Kasahara K."/>
            <person name="Inaoka T."/>
            <person name="Hiraga Y."/>
            <person name="Ochi K."/>
        </authorList>
    </citation>
    <scope>NUCLEOTIDE SEQUENCE [LARGE SCALE GENOMIC DNA]</scope>
    <source>
        <strain evidence="5 6">T-3040</strain>
    </source>
</reference>
<dbReference type="GO" id="GO:0007165">
    <property type="term" value="P:signal transduction"/>
    <property type="evidence" value="ECO:0007669"/>
    <property type="project" value="UniProtKB-KW"/>
</dbReference>
<dbReference type="EMBL" id="BDQX01000116">
    <property type="protein sequence ID" value="GBG07951.1"/>
    <property type="molecule type" value="Genomic_DNA"/>
</dbReference>
<dbReference type="InterPro" id="IPR004089">
    <property type="entry name" value="MCPsignal_dom"/>
</dbReference>
<evidence type="ECO:0000259" key="4">
    <source>
        <dbReference type="PROSITE" id="PS50111"/>
    </source>
</evidence>
<feature type="transmembrane region" description="Helical" evidence="3">
    <location>
        <begin position="12"/>
        <end position="39"/>
    </location>
</feature>
<protein>
    <recommendedName>
        <fullName evidence="4">Methyl-accepting transducer domain-containing protein</fullName>
    </recommendedName>
</protein>
<dbReference type="Gene3D" id="1.10.287.950">
    <property type="entry name" value="Methyl-accepting chemotaxis protein"/>
    <property type="match status" value="1"/>
</dbReference>
<dbReference type="AlphaFoldDB" id="A0A2R5EX45"/>
<comment type="caution">
    <text evidence="5">The sequence shown here is derived from an EMBL/GenBank/DDBJ whole genome shotgun (WGS) entry which is preliminary data.</text>
</comment>
<dbReference type="PROSITE" id="PS50111">
    <property type="entry name" value="CHEMOTAXIS_TRANSDUC_2"/>
    <property type="match status" value="1"/>
</dbReference>
<evidence type="ECO:0000313" key="5">
    <source>
        <dbReference type="EMBL" id="GBG07951.1"/>
    </source>
</evidence>
<feature type="domain" description="Methyl-accepting transducer" evidence="4">
    <location>
        <begin position="143"/>
        <end position="400"/>
    </location>
</feature>
<organism evidence="5 6">
    <name type="scientific">Paenibacillus agaridevorans</name>
    <dbReference type="NCBI Taxonomy" id="171404"/>
    <lineage>
        <taxon>Bacteria</taxon>
        <taxon>Bacillati</taxon>
        <taxon>Bacillota</taxon>
        <taxon>Bacilli</taxon>
        <taxon>Bacillales</taxon>
        <taxon>Paenibacillaceae</taxon>
        <taxon>Paenibacillus</taxon>
    </lineage>
</organism>
<sequence>MLPWLNTLTLTLSSIAIISGSGGGVEFHFSIFMVIAALAYYENVKLITLMTVLFAIQHLVGFFWFPQIIFGTNSYPVLMLTIHALFLLLTSGATILQIRSKHRITQTLEQDKAAKEERLVDLISRVRELSTSIQLTTDIVAEKSQMHIAANAEMRKSFDEVTARLDSQHHSVGMAEIKLNEMGSIVYHGMEASDTLKENAEQTEQIMGESDLLVQEIGLKQQEIEKAIQALSESMATTRKSASEAQERLAAIETIADQTALLSLNASIEAARAGEHGRGFAIVASEIRKLAQQSRTVSDEMKLMIADIHRETVDNYRNMEQGRDLVKNSTLHLAQFQGRFVHVQNHIIQTIRFVRLMNEQMVGMSQGSAVITDGMKDIMTAVHHNRLALEQLTAASQSQTESAVQVDEEIRQLRGLTQNLEQDLNR</sequence>
<feature type="transmembrane region" description="Helical" evidence="3">
    <location>
        <begin position="77"/>
        <end position="96"/>
    </location>
</feature>
<evidence type="ECO:0000256" key="1">
    <source>
        <dbReference type="ARBA" id="ARBA00023224"/>
    </source>
</evidence>
<dbReference type="Proteomes" id="UP000245202">
    <property type="component" value="Unassembled WGS sequence"/>
</dbReference>
<dbReference type="PANTHER" id="PTHR32089">
    <property type="entry name" value="METHYL-ACCEPTING CHEMOTAXIS PROTEIN MCPB"/>
    <property type="match status" value="1"/>
</dbReference>
<dbReference type="SMART" id="SM00283">
    <property type="entry name" value="MA"/>
    <property type="match status" value="1"/>
</dbReference>
<keyword evidence="6" id="KW-1185">Reference proteome</keyword>
<proteinExistence type="predicted"/>
<feature type="transmembrane region" description="Helical" evidence="3">
    <location>
        <begin position="46"/>
        <end position="65"/>
    </location>
</feature>
<dbReference type="GO" id="GO:0016020">
    <property type="term" value="C:membrane"/>
    <property type="evidence" value="ECO:0007669"/>
    <property type="project" value="InterPro"/>
</dbReference>
<evidence type="ECO:0000256" key="3">
    <source>
        <dbReference type="SAM" id="Phobius"/>
    </source>
</evidence>
<dbReference type="Pfam" id="PF00015">
    <property type="entry name" value="MCPsignal"/>
    <property type="match status" value="1"/>
</dbReference>
<evidence type="ECO:0000256" key="2">
    <source>
        <dbReference type="PROSITE-ProRule" id="PRU00284"/>
    </source>
</evidence>
<evidence type="ECO:0000313" key="6">
    <source>
        <dbReference type="Proteomes" id="UP000245202"/>
    </source>
</evidence>
<keyword evidence="3" id="KW-1133">Transmembrane helix</keyword>
<dbReference type="PANTHER" id="PTHR32089:SF112">
    <property type="entry name" value="LYSOZYME-LIKE PROTEIN-RELATED"/>
    <property type="match status" value="1"/>
</dbReference>
<name>A0A2R5EX45_9BACL</name>